<dbReference type="Gene3D" id="3.40.50.2000">
    <property type="entry name" value="Glycogen Phosphorylase B"/>
    <property type="match status" value="3"/>
</dbReference>
<dbReference type="SUPFAM" id="SSF53756">
    <property type="entry name" value="UDP-Glycosyltransferase/glycogen phosphorylase"/>
    <property type="match status" value="1"/>
</dbReference>
<accession>A0ABQ5MX94</accession>
<dbReference type="InterPro" id="IPR001296">
    <property type="entry name" value="Glyco_trans_1"/>
</dbReference>
<protein>
    <recommendedName>
        <fullName evidence="3">Glycosyl transferase family 1 domain-containing protein</fullName>
    </recommendedName>
</protein>
<evidence type="ECO:0000313" key="4">
    <source>
        <dbReference type="EMBL" id="GLB68564.1"/>
    </source>
</evidence>
<evidence type="ECO:0000259" key="3">
    <source>
        <dbReference type="Pfam" id="PF00534"/>
    </source>
</evidence>
<dbReference type="Pfam" id="PF00534">
    <property type="entry name" value="Glycos_transf_1"/>
    <property type="match status" value="1"/>
</dbReference>
<proteinExistence type="predicted"/>
<evidence type="ECO:0000256" key="2">
    <source>
        <dbReference type="ARBA" id="ARBA00022679"/>
    </source>
</evidence>
<organism evidence="4 5">
    <name type="scientific">Arthrobacter mangrovi</name>
    <dbReference type="NCBI Taxonomy" id="2966350"/>
    <lineage>
        <taxon>Bacteria</taxon>
        <taxon>Bacillati</taxon>
        <taxon>Actinomycetota</taxon>
        <taxon>Actinomycetes</taxon>
        <taxon>Micrococcales</taxon>
        <taxon>Micrococcaceae</taxon>
        <taxon>Arthrobacter</taxon>
    </lineage>
</organism>
<dbReference type="EMBL" id="BRVS01000018">
    <property type="protein sequence ID" value="GLB68564.1"/>
    <property type="molecule type" value="Genomic_DNA"/>
</dbReference>
<keyword evidence="2" id="KW-0808">Transferase</keyword>
<reference evidence="4 5" key="1">
    <citation type="journal article" date="2023" name="Int. J. Syst. Evol. Microbiol.">
        <title>Arthrobacter mangrovi sp. nov., an actinobacterium isolated from the rhizosphere of a mangrove.</title>
        <authorList>
            <person name="Hamada M."/>
            <person name="Saitou S."/>
            <person name="Enomoto N."/>
            <person name="Nanri K."/>
            <person name="Hidaka K."/>
            <person name="Miura T."/>
            <person name="Tamura T."/>
        </authorList>
    </citation>
    <scope>NUCLEOTIDE SEQUENCE [LARGE SCALE GENOMIC DNA]</scope>
    <source>
        <strain evidence="4 5">NBRC 112813</strain>
    </source>
</reference>
<dbReference type="PANTHER" id="PTHR12526:SF629">
    <property type="entry name" value="TEICHURONIC ACID BIOSYNTHESIS GLYCOSYLTRANSFERASE TUAH-RELATED"/>
    <property type="match status" value="1"/>
</dbReference>
<keyword evidence="5" id="KW-1185">Reference proteome</keyword>
<keyword evidence="1" id="KW-0328">Glycosyltransferase</keyword>
<sequence length="616" mass="67008">MSGMQEVGGGRLPDMKYFMVLWGIADNFGGMTTMSLHRAGAFGEAGRPTAVLTFDIKPSYASTVERLRSQGKLSGDTEVLNVFQHYRAVDARTVAGPKPADVPADEGQRGLPEVTLDTAGNIYTRTFLRPDGTTVAARHFYRPDGTEFFRDEAPQSGNGAAKGRFLTLIDDSGSPVAQWRRAGDFYRFWMTELAAGQPAAFIVDSSFASKVVAPLEASNIIKLMVLHNSHIGGGGDPFLGKLATGQKPIHENSLAWDGLVFLTRKQREDYEARFGTATNLFTVPNPKPRSSKLPDFAGRVPGRGVMACRLEPQKNVAQAIEVMARVYQQRPHVRLDIYGTGSLRDELQEKIDLLGLGEAVRLHGHTPNAAAQFETASFSLLTSRNEGQPLSLMESLGRGCPPVAYDIRYGPSDVIEDGLNGFLVPARDVAAAADRVIRLCDDDDLARRLGAVAWERSERFSDAAVLQQWAATIETAWRQRTERLVLVELDFRLEELFYTPAGGLGITGDITWVQQSGPAAEGLLRANLVVAQRTGGAPAFFPAEIEARGPGRLGISAEVTEHQIGLGVRDDNAELDILLQVYGNNVLKSFRIGFPGSGPSWRPYATAHASLSLKLV</sequence>
<dbReference type="PANTHER" id="PTHR12526">
    <property type="entry name" value="GLYCOSYLTRANSFERASE"/>
    <property type="match status" value="1"/>
</dbReference>
<name>A0ABQ5MX94_9MICC</name>
<evidence type="ECO:0000256" key="1">
    <source>
        <dbReference type="ARBA" id="ARBA00022676"/>
    </source>
</evidence>
<feature type="domain" description="Glycosyl transferase family 1" evidence="3">
    <location>
        <begin position="307"/>
        <end position="451"/>
    </location>
</feature>
<evidence type="ECO:0000313" key="5">
    <source>
        <dbReference type="Proteomes" id="UP001209654"/>
    </source>
</evidence>
<comment type="caution">
    <text evidence="4">The sequence shown here is derived from an EMBL/GenBank/DDBJ whole genome shotgun (WGS) entry which is preliminary data.</text>
</comment>
<dbReference type="Proteomes" id="UP001209654">
    <property type="component" value="Unassembled WGS sequence"/>
</dbReference>
<gene>
    <name evidence="4" type="ORF">AHIS1636_30060</name>
</gene>